<dbReference type="PANTHER" id="PTHR47566:SF1">
    <property type="entry name" value="PROTEIN NUD1"/>
    <property type="match status" value="1"/>
</dbReference>
<dbReference type="Proteomes" id="UP001196136">
    <property type="component" value="Unassembled WGS sequence"/>
</dbReference>
<gene>
    <name evidence="3" type="ORF">K1F36_00840</name>
</gene>
<evidence type="ECO:0008006" key="5">
    <source>
        <dbReference type="Google" id="ProtNLM"/>
    </source>
</evidence>
<dbReference type="SUPFAM" id="SSF52058">
    <property type="entry name" value="L domain-like"/>
    <property type="match status" value="1"/>
</dbReference>
<proteinExistence type="predicted"/>
<accession>A0ABS7ELG5</accession>
<dbReference type="PROSITE" id="PS51450">
    <property type="entry name" value="LRR"/>
    <property type="match status" value="1"/>
</dbReference>
<keyword evidence="4" id="KW-1185">Reference proteome</keyword>
<dbReference type="InterPro" id="IPR001611">
    <property type="entry name" value="Leu-rich_rpt"/>
</dbReference>
<keyword evidence="1" id="KW-0433">Leucine-rich repeat</keyword>
<keyword evidence="2" id="KW-0677">Repeat</keyword>
<dbReference type="SMART" id="SM00365">
    <property type="entry name" value="LRR_SD22"/>
    <property type="match status" value="9"/>
</dbReference>
<evidence type="ECO:0000256" key="2">
    <source>
        <dbReference type="ARBA" id="ARBA00022737"/>
    </source>
</evidence>
<organism evidence="3 4">
    <name type="scientific">Flagellimonas abyssi</name>
    <dbReference type="NCBI Taxonomy" id="2864871"/>
    <lineage>
        <taxon>Bacteria</taxon>
        <taxon>Pseudomonadati</taxon>
        <taxon>Bacteroidota</taxon>
        <taxon>Flavobacteriia</taxon>
        <taxon>Flavobacteriales</taxon>
        <taxon>Flavobacteriaceae</taxon>
        <taxon>Flagellimonas</taxon>
    </lineage>
</organism>
<dbReference type="RefSeq" id="WP_220112107.1">
    <property type="nucleotide sequence ID" value="NZ_JAHZSV010000001.1"/>
</dbReference>
<name>A0ABS7ELG5_9FLAO</name>
<dbReference type="EMBL" id="JAHZSV010000001">
    <property type="protein sequence ID" value="MBW8198356.1"/>
    <property type="molecule type" value="Genomic_DNA"/>
</dbReference>
<sequence length="564" mass="62791">MKQTFYLLLMFIFMVSCSEDEGPIDPEGPEEPQAVEQGGQSFSILNKEITAKTAHGVGKEYVPVYAFISIETDNGVQVLDFEKLDVLVHGDGFVTEEVMLDPGNYNLTEFVLVDSDDIVVALVPTATSTLSLFSGTSLPYNFTVQSANSETTTVENIGADGYSFVEFGYDEAELSFPDSEDFFTMTVDDSAVLTTKTIVLKSLTGSKYSIDWGDGTIEEYVSTLSTINIENELVHQYQENGIYEIKVTGAVEVIEYLSFNNSDQGQNFESNITSAEIDKLILLKTCEFYAGALTSLDTSNNIVLEKLSVGYNQITNLNLSNNVNLKTLWARHNRLTEIDVTKNIELEYLSIYGNQISMLDVSNNSKLKILEAEQNNLTSVDLTNNPVLKRIDLSDNSISNIDVSQNLKLQEISVGANNLTEIDLSENVILERIDLYENQISTIDLSANLNLRALYIADNLLDNIDLSALSRFERLSIRNNNLTDLDLSNNPLVSHLYIGGNQFIGEKLDEIISGVYDHVILNATNSGYIDYQYNPGTDLIDQTTIAKINELALDYDWTFNNDNF</sequence>
<evidence type="ECO:0000313" key="4">
    <source>
        <dbReference type="Proteomes" id="UP001196136"/>
    </source>
</evidence>
<dbReference type="Gene3D" id="3.80.10.10">
    <property type="entry name" value="Ribonuclease Inhibitor"/>
    <property type="match status" value="1"/>
</dbReference>
<dbReference type="PANTHER" id="PTHR47566">
    <property type="match status" value="1"/>
</dbReference>
<dbReference type="InterPro" id="IPR052574">
    <property type="entry name" value="CDIRP"/>
</dbReference>
<reference evidence="3 4" key="1">
    <citation type="submission" date="2021-08" db="EMBL/GenBank/DDBJ databases">
        <title>Muricauda profundi sp. nov., a marine bacterium isolated from deep seawater of the Mariana Trench.</title>
        <authorList>
            <person name="Wei Y."/>
        </authorList>
    </citation>
    <scope>NUCLEOTIDE SEQUENCE [LARGE SCALE GENOMIC DNA]</scope>
    <source>
        <strain evidence="3 4">W52</strain>
    </source>
</reference>
<protein>
    <recommendedName>
        <fullName evidence="5">PKD domain-containing protein</fullName>
    </recommendedName>
</protein>
<dbReference type="PROSITE" id="PS51257">
    <property type="entry name" value="PROKAR_LIPOPROTEIN"/>
    <property type="match status" value="1"/>
</dbReference>
<dbReference type="InterPro" id="IPR032675">
    <property type="entry name" value="LRR_dom_sf"/>
</dbReference>
<evidence type="ECO:0000256" key="1">
    <source>
        <dbReference type="ARBA" id="ARBA00022614"/>
    </source>
</evidence>
<comment type="caution">
    <text evidence="3">The sequence shown here is derived from an EMBL/GenBank/DDBJ whole genome shotgun (WGS) entry which is preliminary data.</text>
</comment>
<evidence type="ECO:0000313" key="3">
    <source>
        <dbReference type="EMBL" id="MBW8198356.1"/>
    </source>
</evidence>